<keyword evidence="1" id="KW-0808">Transferase</keyword>
<dbReference type="PANTHER" id="PTHR11669:SF8">
    <property type="entry name" value="DNA POLYMERASE III SUBUNIT DELTA"/>
    <property type="match status" value="1"/>
</dbReference>
<dbReference type="Gene3D" id="3.40.50.300">
    <property type="entry name" value="P-loop containing nucleotide triphosphate hydrolases"/>
    <property type="match status" value="1"/>
</dbReference>
<gene>
    <name evidence="1" type="primary">holB</name>
    <name evidence="1" type="ORF">MOO44_02155</name>
</gene>
<accession>A0A976X5I6</accession>
<evidence type="ECO:0000313" key="1">
    <source>
        <dbReference type="EMBL" id="UQS86998.1"/>
    </source>
</evidence>
<dbReference type="GO" id="GO:0006261">
    <property type="term" value="P:DNA-templated DNA replication"/>
    <property type="evidence" value="ECO:0007669"/>
    <property type="project" value="TreeGrafter"/>
</dbReference>
<dbReference type="Proteomes" id="UP000831181">
    <property type="component" value="Chromosome"/>
</dbReference>
<keyword evidence="1" id="KW-0548">Nucleotidyltransferase</keyword>
<sequence length="341" mass="38121">MSTEQSVAKTVVSDAEFKQPQLVEHFARVVTNHDLTHAYLFNGESGSGKLAVALQVTMALFCEHPVNGRPCGQCNECIRIANRQHPDVLIVQPDGASIKIDQVRMLKAEFSKSAVEGNQKAFIINGADKMTTEAANSLLKFIEEPVGNVVSFLLTNNKSLVLPTIVSRTQLVDFPAIAPAVFSKELAQMGIDRNYFHLITMLTNNLQTVHEWFENDWFAKLQTAISQWFLQLNKHSPVAFTMVQTDIVPLINNQAAKAITIDMLIEVWRDVLDVKFNAVADAELSFPQIKDQIHQIAFKIPKMQLLEIIELVLKNNGALAANLNFQTILETTTLRVLEKLE</sequence>
<dbReference type="GO" id="GO:0008408">
    <property type="term" value="F:3'-5' exonuclease activity"/>
    <property type="evidence" value="ECO:0007669"/>
    <property type="project" value="InterPro"/>
</dbReference>
<organism evidence="1 2">
    <name type="scientific">Nicoliella spurrieriana</name>
    <dbReference type="NCBI Taxonomy" id="2925830"/>
    <lineage>
        <taxon>Bacteria</taxon>
        <taxon>Bacillati</taxon>
        <taxon>Bacillota</taxon>
        <taxon>Bacilli</taxon>
        <taxon>Lactobacillales</taxon>
        <taxon>Lactobacillaceae</taxon>
        <taxon>Nicoliella</taxon>
    </lineage>
</organism>
<dbReference type="NCBIfam" id="NF005972">
    <property type="entry name" value="PRK08058.1"/>
    <property type="match status" value="1"/>
</dbReference>
<evidence type="ECO:0000313" key="2">
    <source>
        <dbReference type="Proteomes" id="UP000831181"/>
    </source>
</evidence>
<dbReference type="GO" id="GO:0003887">
    <property type="term" value="F:DNA-directed DNA polymerase activity"/>
    <property type="evidence" value="ECO:0007669"/>
    <property type="project" value="UniProtKB-EC"/>
</dbReference>
<dbReference type="EMBL" id="CP093361">
    <property type="protein sequence ID" value="UQS86998.1"/>
    <property type="molecule type" value="Genomic_DNA"/>
</dbReference>
<dbReference type="SUPFAM" id="SSF52540">
    <property type="entry name" value="P-loop containing nucleoside triphosphate hydrolases"/>
    <property type="match status" value="1"/>
</dbReference>
<dbReference type="AlphaFoldDB" id="A0A976X5I6"/>
<dbReference type="KEGG" id="lbe:MOO44_02155"/>
<protein>
    <submittedName>
        <fullName evidence="1">DNA polymerase III subunit delta</fullName>
        <ecNumber evidence="1">2.7.7.7</ecNumber>
    </submittedName>
</protein>
<dbReference type="InterPro" id="IPR027417">
    <property type="entry name" value="P-loop_NTPase"/>
</dbReference>
<dbReference type="FunFam" id="3.40.50.300:FF:001255">
    <property type="entry name" value="DNA polymerase III subunit delta"/>
    <property type="match status" value="1"/>
</dbReference>
<keyword evidence="2" id="KW-1185">Reference proteome</keyword>
<dbReference type="InterPro" id="IPR004622">
    <property type="entry name" value="DNA_pol_HolB"/>
</dbReference>
<proteinExistence type="predicted"/>
<dbReference type="RefSeq" id="WP_260116799.1">
    <property type="nucleotide sequence ID" value="NZ_CP093361.1"/>
</dbReference>
<dbReference type="InterPro" id="IPR050238">
    <property type="entry name" value="DNA_Rep/Repair_Clamp_Loader"/>
</dbReference>
<dbReference type="EC" id="2.7.7.7" evidence="1"/>
<dbReference type="NCBIfam" id="TIGR00678">
    <property type="entry name" value="holB"/>
    <property type="match status" value="1"/>
</dbReference>
<dbReference type="PANTHER" id="PTHR11669">
    <property type="entry name" value="REPLICATION FACTOR C / DNA POLYMERASE III GAMMA-TAU SUBUNIT"/>
    <property type="match status" value="1"/>
</dbReference>
<name>A0A976X5I6_9LACO</name>
<dbReference type="Pfam" id="PF13177">
    <property type="entry name" value="DNA_pol3_delta2"/>
    <property type="match status" value="1"/>
</dbReference>
<reference evidence="1" key="1">
    <citation type="journal article" date="2022" name="Int. J. Syst. Evol. Microbiol.">
        <title>Apilactobacillus apisilvae sp. nov., Nicolia spurrieriana gen. nov. sp. nov., Bombilactobacillus folatiphilus sp. nov. and Bombilactobacillus thymidiniphilus sp. nov., four new lactic acid bacterial isolates from stingless bees Tetragonula carbonaria and Austroplebeia australis.</title>
        <authorList>
            <person name="Oliphant S.A."/>
            <person name="Watson-Haigh N.S."/>
            <person name="Sumby K.M."/>
            <person name="Gardner J."/>
            <person name="Groom S."/>
            <person name="Jiranek V."/>
        </authorList>
    </citation>
    <scope>NUCLEOTIDE SEQUENCE</scope>
    <source>
        <strain evidence="1">SGEP1_A5</strain>
    </source>
</reference>